<dbReference type="InterPro" id="IPR001048">
    <property type="entry name" value="Asp/Glu/Uridylate_kinase"/>
</dbReference>
<evidence type="ECO:0000313" key="10">
    <source>
        <dbReference type="EMBL" id="QBH11534.1"/>
    </source>
</evidence>
<feature type="domain" description="PUA" evidence="9">
    <location>
        <begin position="285"/>
        <end position="368"/>
    </location>
</feature>
<evidence type="ECO:0000259" key="9">
    <source>
        <dbReference type="SMART" id="SM00359"/>
    </source>
</evidence>
<dbReference type="PRINTS" id="PR00474">
    <property type="entry name" value="GLU5KINASE"/>
</dbReference>
<dbReference type="FunFam" id="3.40.1160.10:FF:000018">
    <property type="entry name" value="Glutamate 5-kinase"/>
    <property type="match status" value="1"/>
</dbReference>
<evidence type="ECO:0000313" key="11">
    <source>
        <dbReference type="EMBL" id="RAM00522.1"/>
    </source>
</evidence>
<dbReference type="GO" id="GO:0005829">
    <property type="term" value="C:cytosol"/>
    <property type="evidence" value="ECO:0007669"/>
    <property type="project" value="TreeGrafter"/>
</dbReference>
<comment type="function">
    <text evidence="8">Catalyzes the transfer of a phosphate group to glutamate to form L-glutamate 5-phosphate.</text>
</comment>
<evidence type="ECO:0000256" key="1">
    <source>
        <dbReference type="ARBA" id="ARBA00022490"/>
    </source>
</evidence>
<dbReference type="InterPro" id="IPR002478">
    <property type="entry name" value="PUA"/>
</dbReference>
<comment type="similarity">
    <text evidence="8">Belongs to the glutamate 5-kinase family.</text>
</comment>
<keyword evidence="2 8" id="KW-0028">Amino-acid biosynthesis</keyword>
<evidence type="ECO:0000256" key="6">
    <source>
        <dbReference type="ARBA" id="ARBA00022777"/>
    </source>
</evidence>
<dbReference type="Gene3D" id="3.40.1160.10">
    <property type="entry name" value="Acetylglutamate kinase-like"/>
    <property type="match status" value="1"/>
</dbReference>
<dbReference type="CDD" id="cd04242">
    <property type="entry name" value="AAK_G5K_ProB"/>
    <property type="match status" value="1"/>
</dbReference>
<dbReference type="InterPro" id="IPR005715">
    <property type="entry name" value="Glu_5kinase/COase_Synthase"/>
</dbReference>
<dbReference type="SUPFAM" id="SSF88697">
    <property type="entry name" value="PUA domain-like"/>
    <property type="match status" value="1"/>
</dbReference>
<dbReference type="InterPro" id="IPR036393">
    <property type="entry name" value="AceGlu_kinase-like_sf"/>
</dbReference>
<organism evidence="11 12">
    <name type="scientific">Desulfobacter hydrogenophilus</name>
    <dbReference type="NCBI Taxonomy" id="2291"/>
    <lineage>
        <taxon>Bacteria</taxon>
        <taxon>Pseudomonadati</taxon>
        <taxon>Thermodesulfobacteriota</taxon>
        <taxon>Desulfobacteria</taxon>
        <taxon>Desulfobacterales</taxon>
        <taxon>Desulfobacteraceae</taxon>
        <taxon>Desulfobacter</taxon>
    </lineage>
</organism>
<keyword evidence="3 8" id="KW-0641">Proline biosynthesis</keyword>
<dbReference type="Pfam" id="PF00696">
    <property type="entry name" value="AA_kinase"/>
    <property type="match status" value="1"/>
</dbReference>
<evidence type="ECO:0000256" key="4">
    <source>
        <dbReference type="ARBA" id="ARBA00022679"/>
    </source>
</evidence>
<keyword evidence="7 8" id="KW-0067">ATP-binding</keyword>
<dbReference type="InterPro" id="IPR036974">
    <property type="entry name" value="PUA_sf"/>
</dbReference>
<proteinExistence type="inferred from homology"/>
<dbReference type="AlphaFoldDB" id="A0A328FAS7"/>
<dbReference type="GO" id="GO:0055129">
    <property type="term" value="P:L-proline biosynthetic process"/>
    <property type="evidence" value="ECO:0007669"/>
    <property type="project" value="UniProtKB-UniRule"/>
</dbReference>
<comment type="catalytic activity">
    <reaction evidence="8">
        <text>L-glutamate + ATP = L-glutamyl 5-phosphate + ADP</text>
        <dbReference type="Rhea" id="RHEA:14877"/>
        <dbReference type="ChEBI" id="CHEBI:29985"/>
        <dbReference type="ChEBI" id="CHEBI:30616"/>
        <dbReference type="ChEBI" id="CHEBI:58274"/>
        <dbReference type="ChEBI" id="CHEBI:456216"/>
        <dbReference type="EC" id="2.7.2.11"/>
    </reaction>
</comment>
<keyword evidence="5 8" id="KW-0547">Nucleotide-binding</keyword>
<dbReference type="SMART" id="SM00359">
    <property type="entry name" value="PUA"/>
    <property type="match status" value="1"/>
</dbReference>
<dbReference type="InterPro" id="IPR019797">
    <property type="entry name" value="Glutamate_5-kinase_CS"/>
</dbReference>
<accession>A0A328FAS7</accession>
<protein>
    <recommendedName>
        <fullName evidence="8">Glutamate 5-kinase</fullName>
        <ecNumber evidence="8">2.7.2.11</ecNumber>
    </recommendedName>
    <alternativeName>
        <fullName evidence="8">Gamma-glutamyl kinase</fullName>
        <shortName evidence="8">GK</shortName>
    </alternativeName>
</protein>
<dbReference type="EMBL" id="QLNI01000045">
    <property type="protein sequence ID" value="RAM00522.1"/>
    <property type="molecule type" value="Genomic_DNA"/>
</dbReference>
<dbReference type="InterPro" id="IPR015947">
    <property type="entry name" value="PUA-like_sf"/>
</dbReference>
<dbReference type="PANTHER" id="PTHR43654">
    <property type="entry name" value="GLUTAMATE 5-KINASE"/>
    <property type="match status" value="1"/>
</dbReference>
<dbReference type="PIRSF" id="PIRSF000729">
    <property type="entry name" value="GK"/>
    <property type="match status" value="1"/>
</dbReference>
<dbReference type="OrthoDB" id="9804434at2"/>
<keyword evidence="4 8" id="KW-0808">Transferase</keyword>
<dbReference type="HAMAP" id="MF_00456">
    <property type="entry name" value="ProB"/>
    <property type="match status" value="1"/>
</dbReference>
<dbReference type="EC" id="2.7.2.11" evidence="8"/>
<sequence>MNTEQQILPLSRFRRIVVKVGSGVLTRKNSLNLDVINSISSQICALHDRGMEVILVSSGAMAAGVKKIGLKKRPSETPKRQAVSAIGQADLIHEWEKAMEHCGRKVAQILLTRGDLCDRGRYLNARNTLNTLLEWKVLPIINENDTVAVKSLQFGDNDNLGAMITMLLDADLMINLTDIGGLYNKDPRRHDDAQLLREVTAMGSDIEAMAGEIAGPLGTGGMGTKISAAKKLTSAGIPMIIACGLEQNILVKIMDNNYTGTYFVPNEQKASSRKNWIGLTLQAKGRLTIDKGAQKAVVEKGKSLLPSGITRVENYFEVGDPVEFITEDKVVLGMGLVNYNASDILKIMGCKTSQIKKRLGFRSYDEVIHRDNLMITAYPDDARL</sequence>
<keyword evidence="13" id="KW-1185">Reference proteome</keyword>
<dbReference type="InterPro" id="IPR011529">
    <property type="entry name" value="Glu_5kinase"/>
</dbReference>
<feature type="binding site" evidence="8">
    <location>
        <position position="145"/>
    </location>
    <ligand>
        <name>substrate</name>
    </ligand>
</feature>
<evidence type="ECO:0000313" key="12">
    <source>
        <dbReference type="Proteomes" id="UP000248798"/>
    </source>
</evidence>
<feature type="binding site" evidence="8">
    <location>
        <begin position="177"/>
        <end position="178"/>
    </location>
    <ligand>
        <name>ATP</name>
        <dbReference type="ChEBI" id="CHEBI:30616"/>
    </ligand>
</feature>
<reference evidence="10 13" key="2">
    <citation type="submission" date="2019-02" db="EMBL/GenBank/DDBJ databases">
        <title>Complete genome sequence of Desulfobacter hydrogenophilus AcRS1.</title>
        <authorList>
            <person name="Marietou A."/>
            <person name="Lund M.B."/>
            <person name="Marshall I.P.G."/>
            <person name="Schreiber L."/>
            <person name="Jorgensen B."/>
        </authorList>
    </citation>
    <scope>NUCLEOTIDE SEQUENCE [LARGE SCALE GENOMIC DNA]</scope>
    <source>
        <strain evidence="10 13">AcRS1</strain>
    </source>
</reference>
<feature type="binding site" evidence="8">
    <location>
        <position position="157"/>
    </location>
    <ligand>
        <name>substrate</name>
    </ligand>
</feature>
<dbReference type="PANTHER" id="PTHR43654:SF1">
    <property type="entry name" value="ISOPENTENYL PHOSPHATE KINASE"/>
    <property type="match status" value="1"/>
</dbReference>
<dbReference type="PROSITE" id="PS50890">
    <property type="entry name" value="PUA"/>
    <property type="match status" value="1"/>
</dbReference>
<feature type="binding site" evidence="8">
    <location>
        <position position="19"/>
    </location>
    <ligand>
        <name>ATP</name>
        <dbReference type="ChEBI" id="CHEBI:30616"/>
    </ligand>
</feature>
<dbReference type="InterPro" id="IPR001057">
    <property type="entry name" value="Glu/AcGlu_kinase"/>
</dbReference>
<evidence type="ECO:0000256" key="3">
    <source>
        <dbReference type="ARBA" id="ARBA00022650"/>
    </source>
</evidence>
<dbReference type="UniPathway" id="UPA00098">
    <property type="reaction ID" value="UER00359"/>
</dbReference>
<dbReference type="NCBIfam" id="TIGR01027">
    <property type="entry name" value="proB"/>
    <property type="match status" value="1"/>
</dbReference>
<dbReference type="PROSITE" id="PS00902">
    <property type="entry name" value="GLUTAMATE_5_KINASE"/>
    <property type="match status" value="1"/>
</dbReference>
<comment type="pathway">
    <text evidence="8">Amino-acid biosynthesis; L-proline biosynthesis; L-glutamate 5-semialdehyde from L-glutamate: step 1/2.</text>
</comment>
<evidence type="ECO:0000256" key="5">
    <source>
        <dbReference type="ARBA" id="ARBA00022741"/>
    </source>
</evidence>
<feature type="binding site" evidence="8">
    <location>
        <position position="58"/>
    </location>
    <ligand>
        <name>substrate</name>
    </ligand>
</feature>
<dbReference type="EMBL" id="CP036313">
    <property type="protein sequence ID" value="QBH11534.1"/>
    <property type="molecule type" value="Genomic_DNA"/>
</dbReference>
<evidence type="ECO:0000256" key="7">
    <source>
        <dbReference type="ARBA" id="ARBA00022840"/>
    </source>
</evidence>
<keyword evidence="1 8" id="KW-0963">Cytoplasm</keyword>
<evidence type="ECO:0000256" key="2">
    <source>
        <dbReference type="ARBA" id="ARBA00022605"/>
    </source>
</evidence>
<dbReference type="GO" id="GO:0005524">
    <property type="term" value="F:ATP binding"/>
    <property type="evidence" value="ECO:0007669"/>
    <property type="project" value="UniProtKB-KW"/>
</dbReference>
<dbReference type="Proteomes" id="UP000248798">
    <property type="component" value="Unassembled WGS sequence"/>
</dbReference>
<feature type="binding site" evidence="8">
    <location>
        <begin position="219"/>
        <end position="225"/>
    </location>
    <ligand>
        <name>ATP</name>
        <dbReference type="ChEBI" id="CHEBI:30616"/>
    </ligand>
</feature>
<dbReference type="Gene3D" id="2.30.130.10">
    <property type="entry name" value="PUA domain"/>
    <property type="match status" value="1"/>
</dbReference>
<dbReference type="Pfam" id="PF01472">
    <property type="entry name" value="PUA"/>
    <property type="match status" value="1"/>
</dbReference>
<dbReference type="CDD" id="cd21157">
    <property type="entry name" value="PUA_G5K"/>
    <property type="match status" value="1"/>
</dbReference>
<dbReference type="SUPFAM" id="SSF53633">
    <property type="entry name" value="Carbamate kinase-like"/>
    <property type="match status" value="1"/>
</dbReference>
<dbReference type="RefSeq" id="WP_111959457.1">
    <property type="nucleotide sequence ID" value="NZ_CP036313.1"/>
</dbReference>
<dbReference type="GO" id="GO:0003723">
    <property type="term" value="F:RNA binding"/>
    <property type="evidence" value="ECO:0007669"/>
    <property type="project" value="InterPro"/>
</dbReference>
<evidence type="ECO:0000313" key="13">
    <source>
        <dbReference type="Proteomes" id="UP000293902"/>
    </source>
</evidence>
<comment type="subcellular location">
    <subcellularLocation>
        <location evidence="8">Cytoplasm</location>
    </subcellularLocation>
</comment>
<dbReference type="GO" id="GO:0004349">
    <property type="term" value="F:glutamate 5-kinase activity"/>
    <property type="evidence" value="ECO:0007669"/>
    <property type="project" value="UniProtKB-UniRule"/>
</dbReference>
<name>A0A328FAS7_9BACT</name>
<evidence type="ECO:0000256" key="8">
    <source>
        <dbReference type="HAMAP-Rule" id="MF_00456"/>
    </source>
</evidence>
<keyword evidence="6 8" id="KW-0418">Kinase</keyword>
<dbReference type="InterPro" id="IPR041739">
    <property type="entry name" value="G5K_ProB"/>
</dbReference>
<gene>
    <name evidence="8 11" type="primary">proB</name>
    <name evidence="11" type="ORF">DO021_18610</name>
    <name evidence="10" type="ORF">EYB58_00530</name>
</gene>
<reference evidence="11 12" key="1">
    <citation type="submission" date="2018-06" db="EMBL/GenBank/DDBJ databases">
        <title>Complete Genome Sequence of Desulfobacter hydrogenophilus (DSM3380).</title>
        <authorList>
            <person name="Marietou A."/>
            <person name="Schreiber L."/>
            <person name="Marshall I."/>
            <person name="Jorgensen B."/>
        </authorList>
    </citation>
    <scope>NUCLEOTIDE SEQUENCE [LARGE SCALE GENOMIC DNA]</scope>
    <source>
        <strain evidence="11 12">DSM 3380</strain>
    </source>
</reference>
<dbReference type="Proteomes" id="UP000293902">
    <property type="component" value="Chromosome"/>
</dbReference>